<evidence type="ECO:0000256" key="1">
    <source>
        <dbReference type="SAM" id="Phobius"/>
    </source>
</evidence>
<feature type="transmembrane region" description="Helical" evidence="1">
    <location>
        <begin position="5"/>
        <end position="22"/>
    </location>
</feature>
<gene>
    <name evidence="2" type="ORF">GCM10007140_36270</name>
</gene>
<reference evidence="2" key="1">
    <citation type="journal article" date="2014" name="Int. J. Syst. Evol. Microbiol.">
        <title>Complete genome sequence of Corynebacterium casei LMG S-19264T (=DSM 44701T), isolated from a smear-ripened cheese.</title>
        <authorList>
            <consortium name="US DOE Joint Genome Institute (JGI-PGF)"/>
            <person name="Walter F."/>
            <person name="Albersmeier A."/>
            <person name="Kalinowski J."/>
            <person name="Ruckert C."/>
        </authorList>
    </citation>
    <scope>NUCLEOTIDE SEQUENCE</scope>
    <source>
        <strain evidence="2">CGMCC 1.12698</strain>
    </source>
</reference>
<protein>
    <submittedName>
        <fullName evidence="2">Uncharacterized protein</fullName>
    </submittedName>
</protein>
<dbReference type="EMBL" id="BMFK01000006">
    <property type="protein sequence ID" value="GGE83496.1"/>
    <property type="molecule type" value="Genomic_DNA"/>
</dbReference>
<name>A0A917AY42_9BACI</name>
<dbReference type="RefSeq" id="WP_188389921.1">
    <property type="nucleotide sequence ID" value="NZ_BMFK01000006.1"/>
</dbReference>
<evidence type="ECO:0000313" key="3">
    <source>
        <dbReference type="Proteomes" id="UP000605259"/>
    </source>
</evidence>
<proteinExistence type="predicted"/>
<comment type="caution">
    <text evidence="2">The sequence shown here is derived from an EMBL/GenBank/DDBJ whole genome shotgun (WGS) entry which is preliminary data.</text>
</comment>
<keyword evidence="1" id="KW-0472">Membrane</keyword>
<keyword evidence="1" id="KW-1133">Transmembrane helix</keyword>
<dbReference type="SUPFAM" id="SSF69304">
    <property type="entry name" value="Tricorn protease N-terminal domain"/>
    <property type="match status" value="1"/>
</dbReference>
<sequence>MKKRLIYGIAILVIGAGAYLFYSKEKPFEMTVTDEAIATKVDVTVQEKEDLPFTITSYNLGDTVCGIPQKDVRLFYVNDMYIMANAGYFGENDMGNTKSSFDEDIYYTINLQTKMCEMKVHAKDSFPEIGVPNGFVRLEEKAMRGKGEARLILFDINTKKETVLASDKGYISDPVQWKKNHIMWIEDEDRTSRLIEYDSETGKKEVLYKTEGERTYTSHTGTTIEGLLRTEVGMLLHKRVTKDSGAEEALISLVKENGDVVDYPNPTKAYSVALDEEWIVYATEQESEMGRRKIEVYNLADKQKRYEFLSGANGADIHIRGNYLFVWEDLKVDAVYLPTGKKTTISSGEASKVQVNDNNLVFTEEIDGEERFNVIQFK</sequence>
<accession>A0A917AY42</accession>
<dbReference type="AlphaFoldDB" id="A0A917AY42"/>
<dbReference type="Proteomes" id="UP000605259">
    <property type="component" value="Unassembled WGS sequence"/>
</dbReference>
<keyword evidence="3" id="KW-1185">Reference proteome</keyword>
<reference evidence="2" key="2">
    <citation type="submission" date="2020-09" db="EMBL/GenBank/DDBJ databases">
        <authorList>
            <person name="Sun Q."/>
            <person name="Zhou Y."/>
        </authorList>
    </citation>
    <scope>NUCLEOTIDE SEQUENCE</scope>
    <source>
        <strain evidence="2">CGMCC 1.12698</strain>
    </source>
</reference>
<keyword evidence="1" id="KW-0812">Transmembrane</keyword>
<organism evidence="2 3">
    <name type="scientific">Priestia taiwanensis</name>
    <dbReference type="NCBI Taxonomy" id="1347902"/>
    <lineage>
        <taxon>Bacteria</taxon>
        <taxon>Bacillati</taxon>
        <taxon>Bacillota</taxon>
        <taxon>Bacilli</taxon>
        <taxon>Bacillales</taxon>
        <taxon>Bacillaceae</taxon>
        <taxon>Priestia</taxon>
    </lineage>
</organism>
<evidence type="ECO:0000313" key="2">
    <source>
        <dbReference type="EMBL" id="GGE83496.1"/>
    </source>
</evidence>